<feature type="compositionally biased region" description="Polar residues" evidence="5">
    <location>
        <begin position="305"/>
        <end position="314"/>
    </location>
</feature>
<dbReference type="Pfam" id="PF02176">
    <property type="entry name" value="zf-TRAF"/>
    <property type="match status" value="1"/>
</dbReference>
<reference evidence="8 9" key="1">
    <citation type="journal article" date="2012" name="New Phytol.">
        <title>Insight into trade-off between wood decay and parasitism from the genome of a fungal forest pathogen.</title>
        <authorList>
            <person name="Olson A."/>
            <person name="Aerts A."/>
            <person name="Asiegbu F."/>
            <person name="Belbahri L."/>
            <person name="Bouzid O."/>
            <person name="Broberg A."/>
            <person name="Canback B."/>
            <person name="Coutinho P.M."/>
            <person name="Cullen D."/>
            <person name="Dalman K."/>
            <person name="Deflorio G."/>
            <person name="van Diepen L.T."/>
            <person name="Dunand C."/>
            <person name="Duplessis S."/>
            <person name="Durling M."/>
            <person name="Gonthier P."/>
            <person name="Grimwood J."/>
            <person name="Fossdal C.G."/>
            <person name="Hansson D."/>
            <person name="Henrissat B."/>
            <person name="Hietala A."/>
            <person name="Himmelstrand K."/>
            <person name="Hoffmeister D."/>
            <person name="Hogberg N."/>
            <person name="James T.Y."/>
            <person name="Karlsson M."/>
            <person name="Kohler A."/>
            <person name="Kues U."/>
            <person name="Lee Y.H."/>
            <person name="Lin Y.C."/>
            <person name="Lind M."/>
            <person name="Lindquist E."/>
            <person name="Lombard V."/>
            <person name="Lucas S."/>
            <person name="Lunden K."/>
            <person name="Morin E."/>
            <person name="Murat C."/>
            <person name="Park J."/>
            <person name="Raffaello T."/>
            <person name="Rouze P."/>
            <person name="Salamov A."/>
            <person name="Schmutz J."/>
            <person name="Solheim H."/>
            <person name="Stahlberg J."/>
            <person name="Velez H."/>
            <person name="de Vries R.P."/>
            <person name="Wiebenga A."/>
            <person name="Woodward S."/>
            <person name="Yakovlev I."/>
            <person name="Garbelotto M."/>
            <person name="Martin F."/>
            <person name="Grigoriev I.V."/>
            <person name="Stenlid J."/>
        </authorList>
    </citation>
    <scope>NUCLEOTIDE SEQUENCE [LARGE SCALE GENOMIC DNA]</scope>
    <source>
        <strain evidence="8 9">TC 32-1</strain>
    </source>
</reference>
<dbReference type="SUPFAM" id="SSF57850">
    <property type="entry name" value="RING/U-box"/>
    <property type="match status" value="1"/>
</dbReference>
<feature type="region of interest" description="Disordered" evidence="5">
    <location>
        <begin position="305"/>
        <end position="336"/>
    </location>
</feature>
<dbReference type="OrthoDB" id="1630758at2759"/>
<dbReference type="STRING" id="747525.W4K3Z6"/>
<accession>W4K3Z6</accession>
<organism evidence="8 9">
    <name type="scientific">Heterobasidion irregulare (strain TC 32-1)</name>
    <dbReference type="NCBI Taxonomy" id="747525"/>
    <lineage>
        <taxon>Eukaryota</taxon>
        <taxon>Fungi</taxon>
        <taxon>Dikarya</taxon>
        <taxon>Basidiomycota</taxon>
        <taxon>Agaricomycotina</taxon>
        <taxon>Agaricomycetes</taxon>
        <taxon>Russulales</taxon>
        <taxon>Bondarzewiaceae</taxon>
        <taxon>Heterobasidion</taxon>
        <taxon>Heterobasidion annosum species complex</taxon>
    </lineage>
</organism>
<dbReference type="GO" id="GO:0008270">
    <property type="term" value="F:zinc ion binding"/>
    <property type="evidence" value="ECO:0007669"/>
    <property type="project" value="UniProtKB-KW"/>
</dbReference>
<dbReference type="EMBL" id="KI925459">
    <property type="protein sequence ID" value="ETW80558.1"/>
    <property type="molecule type" value="Genomic_DNA"/>
</dbReference>
<dbReference type="AlphaFoldDB" id="W4K3Z6"/>
<evidence type="ECO:0000256" key="2">
    <source>
        <dbReference type="ARBA" id="ARBA00022771"/>
    </source>
</evidence>
<feature type="domain" description="RING-type" evidence="6">
    <location>
        <begin position="25"/>
        <end position="64"/>
    </location>
</feature>
<dbReference type="InterPro" id="IPR001293">
    <property type="entry name" value="Znf_TRAF"/>
</dbReference>
<dbReference type="PANTHER" id="PTHR10131:SF94">
    <property type="entry name" value="TNF RECEPTOR-ASSOCIATED FACTOR 4"/>
    <property type="match status" value="1"/>
</dbReference>
<dbReference type="PROSITE" id="PS50089">
    <property type="entry name" value="ZF_RING_2"/>
    <property type="match status" value="1"/>
</dbReference>
<keyword evidence="1 4" id="KW-0479">Metal-binding</keyword>
<feature type="region of interest" description="Disordered" evidence="5">
    <location>
        <begin position="262"/>
        <end position="287"/>
    </location>
</feature>
<sequence>MEQNNWSSSSESYTYVDPPNSNLVCCICRMPFVEPTTTRTCSHTFCRGCINQALKTSPQCPIDRSPLQDDDLLAASPIVRHLVEELVVECPHRPDGCAFTCQRQLLASHLQGSCPYVHVPCPHGDCEEPVLRKDAKKYASAYHDASCMDRVIACTHEDNGCPWTGPRRSLLDKHIPACPYEAIKGFFGRNNDRISALSQENILLRQKLEASDGMMQILRRELRAVKTALGPWYRPDGSYTFWSQDLLTDGLSDSHLTDGSADTPAFPYYPAGQPSSPGFNPAHSQSPTSPFANLALYFPPAFPSSNPSDSNSGANPYHPHPTSVSDARAGPSTAMPIAPLNLSTSLTGTLAGLHSTLSTLAASHDALARLTELALATETARTAEELGALRAVVNGLRMHVHAIMMDRNALFAGTDAGSATSGTGTGAGAGMGAAGWPPQRFYPHPSSAPGLPLSALSSSPASITKL</sequence>
<dbReference type="PANTHER" id="PTHR10131">
    <property type="entry name" value="TNF RECEPTOR ASSOCIATED FACTOR"/>
    <property type="match status" value="1"/>
</dbReference>
<dbReference type="InterPro" id="IPR001841">
    <property type="entry name" value="Znf_RING"/>
</dbReference>
<dbReference type="GeneID" id="20666806"/>
<protein>
    <recommendedName>
        <fullName evidence="10">RING-type domain-containing protein</fullName>
    </recommendedName>
</protein>
<keyword evidence="3 4" id="KW-0862">Zinc</keyword>
<dbReference type="Pfam" id="PF13639">
    <property type="entry name" value="zf-RING_2"/>
    <property type="match status" value="1"/>
</dbReference>
<dbReference type="Proteomes" id="UP000030671">
    <property type="component" value="Unassembled WGS sequence"/>
</dbReference>
<proteinExistence type="predicted"/>
<evidence type="ECO:0000259" key="7">
    <source>
        <dbReference type="PROSITE" id="PS50145"/>
    </source>
</evidence>
<name>W4K3Z6_HETIT</name>
<gene>
    <name evidence="8" type="ORF">HETIRDRAFT_123080</name>
</gene>
<dbReference type="eggNOG" id="KOG0297">
    <property type="taxonomic scope" value="Eukaryota"/>
</dbReference>
<keyword evidence="2 4" id="KW-0863">Zinc-finger</keyword>
<dbReference type="InterPro" id="IPR013083">
    <property type="entry name" value="Znf_RING/FYVE/PHD"/>
</dbReference>
<evidence type="ECO:0008006" key="10">
    <source>
        <dbReference type="Google" id="ProtNLM"/>
    </source>
</evidence>
<dbReference type="PROSITE" id="PS50145">
    <property type="entry name" value="ZF_TRAF"/>
    <property type="match status" value="1"/>
</dbReference>
<evidence type="ECO:0000313" key="9">
    <source>
        <dbReference type="Proteomes" id="UP000030671"/>
    </source>
</evidence>
<dbReference type="InParanoid" id="W4K3Z6"/>
<dbReference type="HOGENOM" id="CLU_019709_0_0_1"/>
<evidence type="ECO:0000259" key="6">
    <source>
        <dbReference type="PROSITE" id="PS50089"/>
    </source>
</evidence>
<feature type="zinc finger region" description="TRAF-type" evidence="4">
    <location>
        <begin position="108"/>
        <end position="161"/>
    </location>
</feature>
<dbReference type="SMART" id="SM00184">
    <property type="entry name" value="RING"/>
    <property type="match status" value="1"/>
</dbReference>
<feature type="domain" description="TRAF-type" evidence="7">
    <location>
        <begin position="108"/>
        <end position="161"/>
    </location>
</feature>
<evidence type="ECO:0000256" key="5">
    <source>
        <dbReference type="SAM" id="MobiDB-lite"/>
    </source>
</evidence>
<dbReference type="SUPFAM" id="SSF49599">
    <property type="entry name" value="TRAF domain-like"/>
    <property type="match status" value="1"/>
</dbReference>
<dbReference type="Gene3D" id="3.30.40.10">
    <property type="entry name" value="Zinc/RING finger domain, C3HC4 (zinc finger)"/>
    <property type="match status" value="1"/>
</dbReference>
<evidence type="ECO:0000256" key="3">
    <source>
        <dbReference type="ARBA" id="ARBA00022833"/>
    </source>
</evidence>
<feature type="compositionally biased region" description="Polar residues" evidence="5">
    <location>
        <begin position="273"/>
        <end position="287"/>
    </location>
</feature>
<dbReference type="KEGG" id="hir:HETIRDRAFT_123080"/>
<keyword evidence="9" id="KW-1185">Reference proteome</keyword>
<dbReference type="InterPro" id="IPR017907">
    <property type="entry name" value="Znf_RING_CS"/>
</dbReference>
<evidence type="ECO:0000256" key="4">
    <source>
        <dbReference type="PROSITE-ProRule" id="PRU00207"/>
    </source>
</evidence>
<evidence type="ECO:0000256" key="1">
    <source>
        <dbReference type="ARBA" id="ARBA00022723"/>
    </source>
</evidence>
<evidence type="ECO:0000313" key="8">
    <source>
        <dbReference type="EMBL" id="ETW80558.1"/>
    </source>
</evidence>
<dbReference type="PROSITE" id="PS00518">
    <property type="entry name" value="ZF_RING_1"/>
    <property type="match status" value="1"/>
</dbReference>
<dbReference type="RefSeq" id="XP_009547291.1">
    <property type="nucleotide sequence ID" value="XM_009548996.1"/>
</dbReference>